<feature type="transmembrane region" description="Helical" evidence="1">
    <location>
        <begin position="159"/>
        <end position="181"/>
    </location>
</feature>
<evidence type="ECO:0000313" key="3">
    <source>
        <dbReference type="Proteomes" id="UP001232536"/>
    </source>
</evidence>
<evidence type="ECO:0000256" key="1">
    <source>
        <dbReference type="SAM" id="Phobius"/>
    </source>
</evidence>
<keyword evidence="3" id="KW-1185">Reference proteome</keyword>
<dbReference type="Proteomes" id="UP001232536">
    <property type="component" value="Unassembled WGS sequence"/>
</dbReference>
<feature type="transmembrane region" description="Helical" evidence="1">
    <location>
        <begin position="133"/>
        <end position="152"/>
    </location>
</feature>
<gene>
    <name evidence="2" type="ORF">Q6348_00910</name>
</gene>
<keyword evidence="1" id="KW-0812">Transmembrane</keyword>
<proteinExistence type="predicted"/>
<feature type="transmembrane region" description="Helical" evidence="1">
    <location>
        <begin position="74"/>
        <end position="95"/>
    </location>
</feature>
<evidence type="ECO:0000313" key="2">
    <source>
        <dbReference type="EMBL" id="MDO8105755.1"/>
    </source>
</evidence>
<dbReference type="PANTHER" id="PTHR34989:SF1">
    <property type="entry name" value="PROTEIN HDED"/>
    <property type="match status" value="1"/>
</dbReference>
<accession>A0ABT9D4W1</accession>
<feature type="transmembrane region" description="Helical" evidence="1">
    <location>
        <begin position="102"/>
        <end position="127"/>
    </location>
</feature>
<name>A0ABT9D4W1_9CELL</name>
<dbReference type="InterPro" id="IPR005325">
    <property type="entry name" value="DUF308_memb"/>
</dbReference>
<dbReference type="Pfam" id="PF03729">
    <property type="entry name" value="DUF308"/>
    <property type="match status" value="2"/>
</dbReference>
<protein>
    <submittedName>
        <fullName evidence="2">DUF308 domain-containing protein</fullName>
    </submittedName>
</protein>
<dbReference type="RefSeq" id="WP_304599462.1">
    <property type="nucleotide sequence ID" value="NZ_JAUQYP010000001.1"/>
</dbReference>
<dbReference type="EMBL" id="JAUQYP010000001">
    <property type="protein sequence ID" value="MDO8105755.1"/>
    <property type="molecule type" value="Genomic_DNA"/>
</dbReference>
<organism evidence="2 3">
    <name type="scientific">Actinotalea lenta</name>
    <dbReference type="NCBI Taxonomy" id="3064654"/>
    <lineage>
        <taxon>Bacteria</taxon>
        <taxon>Bacillati</taxon>
        <taxon>Actinomycetota</taxon>
        <taxon>Actinomycetes</taxon>
        <taxon>Micrococcales</taxon>
        <taxon>Cellulomonadaceae</taxon>
        <taxon>Actinotalea</taxon>
    </lineage>
</organism>
<feature type="transmembrane region" description="Helical" evidence="1">
    <location>
        <begin position="44"/>
        <end position="68"/>
    </location>
</feature>
<keyword evidence="1" id="KW-0472">Membrane</keyword>
<comment type="caution">
    <text evidence="2">The sequence shown here is derived from an EMBL/GenBank/DDBJ whole genome shotgun (WGS) entry which is preliminary data.</text>
</comment>
<dbReference type="InterPro" id="IPR052712">
    <property type="entry name" value="Acid_resist_chaperone_HdeD"/>
</dbReference>
<keyword evidence="1" id="KW-1133">Transmembrane helix</keyword>
<dbReference type="PANTHER" id="PTHR34989">
    <property type="entry name" value="PROTEIN HDED"/>
    <property type="match status" value="1"/>
</dbReference>
<reference evidence="2 3" key="1">
    <citation type="submission" date="2023-07" db="EMBL/GenBank/DDBJ databases">
        <title>Description of novel actinomycetes strains, isolated from tidal flat sediment.</title>
        <authorList>
            <person name="Lu C."/>
        </authorList>
    </citation>
    <scope>NUCLEOTIDE SEQUENCE [LARGE SCALE GENOMIC DNA]</scope>
    <source>
        <strain evidence="2 3">SYSU T00b441</strain>
    </source>
</reference>
<feature type="transmembrane region" description="Helical" evidence="1">
    <location>
        <begin position="15"/>
        <end position="37"/>
    </location>
</feature>
<sequence length="189" mass="19173">MSQPNVVISAKDAGVLRTLLGMTGVVAVGVGLLVLIWPGRTAAVVAGVVAVYGVLAGLLYVAIGVLGARGGGGWWRLGYVALGLVFVVVAVLALTNLRATTAFLATLLGIMIGAVWVVQGIGTIVLARYAPSTPWAVVNGVVSIVGGVVLLFSPILSTLVLWWLLGAALVVVGIVQVMHAITVGRSATV</sequence>